<dbReference type="Gene3D" id="3.30.70.100">
    <property type="match status" value="1"/>
</dbReference>
<sequence length="40" mass="4074">MPGVADVQVDLSTKQVIVQGDALDDAVLRAAITEAGYTAA</sequence>
<protein>
    <submittedName>
        <fullName evidence="2">Unannotated protein</fullName>
    </submittedName>
</protein>
<organism evidence="2">
    <name type="scientific">freshwater metagenome</name>
    <dbReference type="NCBI Taxonomy" id="449393"/>
    <lineage>
        <taxon>unclassified sequences</taxon>
        <taxon>metagenomes</taxon>
        <taxon>ecological metagenomes</taxon>
    </lineage>
</organism>
<name>A0A6J6Q2F5_9ZZZZ</name>
<reference evidence="2" key="1">
    <citation type="submission" date="2020-05" db="EMBL/GenBank/DDBJ databases">
        <authorList>
            <person name="Chiriac C."/>
            <person name="Salcher M."/>
            <person name="Ghai R."/>
            <person name="Kavagutti S V."/>
        </authorList>
    </citation>
    <scope>NUCLEOTIDE SEQUENCE</scope>
</reference>
<dbReference type="AlphaFoldDB" id="A0A6J6Q2F5"/>
<dbReference type="CDD" id="cd00371">
    <property type="entry name" value="HMA"/>
    <property type="match status" value="1"/>
</dbReference>
<evidence type="ECO:0000259" key="1">
    <source>
        <dbReference type="PROSITE" id="PS50846"/>
    </source>
</evidence>
<dbReference type="GO" id="GO:0046872">
    <property type="term" value="F:metal ion binding"/>
    <property type="evidence" value="ECO:0007669"/>
    <property type="project" value="InterPro"/>
</dbReference>
<dbReference type="PROSITE" id="PS50846">
    <property type="entry name" value="HMA_2"/>
    <property type="match status" value="1"/>
</dbReference>
<accession>A0A6J6Q2F5</accession>
<proteinExistence type="predicted"/>
<gene>
    <name evidence="2" type="ORF">UFOPK2399_01613</name>
</gene>
<dbReference type="EMBL" id="CAEZXP010000006">
    <property type="protein sequence ID" value="CAB4705117.1"/>
    <property type="molecule type" value="Genomic_DNA"/>
</dbReference>
<dbReference type="Pfam" id="PF00403">
    <property type="entry name" value="HMA"/>
    <property type="match status" value="1"/>
</dbReference>
<evidence type="ECO:0000313" key="2">
    <source>
        <dbReference type="EMBL" id="CAB4705117.1"/>
    </source>
</evidence>
<feature type="domain" description="HMA" evidence="1">
    <location>
        <begin position="1"/>
        <end position="40"/>
    </location>
</feature>
<dbReference type="SUPFAM" id="SSF55008">
    <property type="entry name" value="HMA, heavy metal-associated domain"/>
    <property type="match status" value="1"/>
</dbReference>
<dbReference type="InterPro" id="IPR006121">
    <property type="entry name" value="HMA_dom"/>
</dbReference>
<dbReference type="InterPro" id="IPR036163">
    <property type="entry name" value="HMA_dom_sf"/>
</dbReference>